<accession>A0A7W8BGT2</accession>
<protein>
    <recommendedName>
        <fullName evidence="3">Transposase</fullName>
    </recommendedName>
</protein>
<evidence type="ECO:0008006" key="3">
    <source>
        <dbReference type="Google" id="ProtNLM"/>
    </source>
</evidence>
<evidence type="ECO:0000313" key="1">
    <source>
        <dbReference type="EMBL" id="MBB5123171.1"/>
    </source>
</evidence>
<sequence length="37" mass="3949">MAEICKRYDAEFRAGAVRTVRETGKPGPPAPESPGTC</sequence>
<evidence type="ECO:0000313" key="2">
    <source>
        <dbReference type="Proteomes" id="UP000528608"/>
    </source>
</evidence>
<name>A0A7W8BGT2_STREU</name>
<proteinExistence type="predicted"/>
<dbReference type="AlphaFoldDB" id="A0A7W8BGT2"/>
<organism evidence="1 2">
    <name type="scientific">Streptomyces eurocidicus</name>
    <name type="common">Streptoverticillium eurocidicus</name>
    <dbReference type="NCBI Taxonomy" id="66423"/>
    <lineage>
        <taxon>Bacteria</taxon>
        <taxon>Bacillati</taxon>
        <taxon>Actinomycetota</taxon>
        <taxon>Actinomycetes</taxon>
        <taxon>Kitasatosporales</taxon>
        <taxon>Streptomycetaceae</taxon>
        <taxon>Streptomyces</taxon>
    </lineage>
</organism>
<dbReference type="Proteomes" id="UP000528608">
    <property type="component" value="Unassembled WGS sequence"/>
</dbReference>
<dbReference type="EMBL" id="JACHJF010000045">
    <property type="protein sequence ID" value="MBB5123171.1"/>
    <property type="molecule type" value="Genomic_DNA"/>
</dbReference>
<gene>
    <name evidence="1" type="ORF">FHS36_006650</name>
</gene>
<comment type="caution">
    <text evidence="1">The sequence shown here is derived from an EMBL/GenBank/DDBJ whole genome shotgun (WGS) entry which is preliminary data.</text>
</comment>
<reference evidence="1 2" key="1">
    <citation type="submission" date="2020-08" db="EMBL/GenBank/DDBJ databases">
        <title>Genomic Encyclopedia of Type Strains, Phase III (KMG-III): the genomes of soil and plant-associated and newly described type strains.</title>
        <authorList>
            <person name="Whitman W."/>
        </authorList>
    </citation>
    <scope>NUCLEOTIDE SEQUENCE [LARGE SCALE GENOMIC DNA]</scope>
    <source>
        <strain evidence="1 2">CECT 3259</strain>
    </source>
</reference>